<dbReference type="EMBL" id="JACRYT010000001">
    <property type="protein sequence ID" value="MBC6678507.1"/>
    <property type="molecule type" value="Genomic_DNA"/>
</dbReference>
<dbReference type="Pfam" id="PF04542">
    <property type="entry name" value="Sigma70_r2"/>
    <property type="match status" value="1"/>
</dbReference>
<gene>
    <name evidence="9" type="ORF">H9L42_01520</name>
</gene>
<comment type="caution">
    <text evidence="9">The sequence shown here is derived from an EMBL/GenBank/DDBJ whole genome shotgun (WGS) entry which is preliminary data.</text>
</comment>
<proteinExistence type="inferred from homology"/>
<feature type="domain" description="RNA polymerase sigma-70 region 2" evidence="7">
    <location>
        <begin position="22"/>
        <end position="87"/>
    </location>
</feature>
<dbReference type="InterPro" id="IPR007627">
    <property type="entry name" value="RNA_pol_sigma70_r2"/>
</dbReference>
<keyword evidence="4" id="KW-0238">DNA-binding</keyword>
<keyword evidence="3" id="KW-0731">Sigma factor</keyword>
<accession>A0A923SPF5</accession>
<keyword evidence="10" id="KW-1185">Reference proteome</keyword>
<evidence type="ECO:0000256" key="5">
    <source>
        <dbReference type="ARBA" id="ARBA00023163"/>
    </source>
</evidence>
<dbReference type="PANTHER" id="PTHR43133:SF8">
    <property type="entry name" value="RNA POLYMERASE SIGMA FACTOR HI_1459-RELATED"/>
    <property type="match status" value="1"/>
</dbReference>
<evidence type="ECO:0000313" key="10">
    <source>
        <dbReference type="Proteomes" id="UP000602647"/>
    </source>
</evidence>
<dbReference type="InterPro" id="IPR013325">
    <property type="entry name" value="RNA_pol_sigma_r2"/>
</dbReference>
<evidence type="ECO:0000256" key="4">
    <source>
        <dbReference type="ARBA" id="ARBA00023125"/>
    </source>
</evidence>
<dbReference type="GO" id="GO:0003677">
    <property type="term" value="F:DNA binding"/>
    <property type="evidence" value="ECO:0007669"/>
    <property type="project" value="UniProtKB-KW"/>
</dbReference>
<reference evidence="9" key="1">
    <citation type="submission" date="2020-08" db="EMBL/GenBank/DDBJ databases">
        <title>Genome public.</title>
        <authorList>
            <person name="Liu C."/>
            <person name="Sun Q."/>
        </authorList>
    </citation>
    <scope>NUCLEOTIDE SEQUENCE</scope>
    <source>
        <strain evidence="9">BX12</strain>
    </source>
</reference>
<evidence type="ECO:0000313" key="9">
    <source>
        <dbReference type="EMBL" id="MBC6678507.1"/>
    </source>
</evidence>
<dbReference type="GO" id="GO:0006352">
    <property type="term" value="P:DNA-templated transcription initiation"/>
    <property type="evidence" value="ECO:0007669"/>
    <property type="project" value="InterPro"/>
</dbReference>
<dbReference type="InterPro" id="IPR014284">
    <property type="entry name" value="RNA_pol_sigma-70_dom"/>
</dbReference>
<evidence type="ECO:0000259" key="7">
    <source>
        <dbReference type="Pfam" id="PF04542"/>
    </source>
</evidence>
<keyword evidence="5" id="KW-0804">Transcription</keyword>
<protein>
    <submittedName>
        <fullName evidence="9">Sigma-70 family RNA polymerase sigma factor</fullName>
    </submittedName>
</protein>
<sequence>MDTDFSLIRRMKSGEEESFDTFVRKYYPDILKYCHYHGPRSCGEDLTQEVFIRFFQNLSGYSHIGKARNYLYTIAANLCRDAYKKKTEIPSEFPAEGQRAPEARTSGALESEGDPADRLSEKLLLEAALAKLSEEMREVIVLHYFQDMKLRDMAAVLKISLPLVKYRLSRAKKQLEALLREEEEA</sequence>
<dbReference type="Pfam" id="PF08281">
    <property type="entry name" value="Sigma70_r4_2"/>
    <property type="match status" value="1"/>
</dbReference>
<comment type="similarity">
    <text evidence="1">Belongs to the sigma-70 factor family. ECF subfamily.</text>
</comment>
<dbReference type="PANTHER" id="PTHR43133">
    <property type="entry name" value="RNA POLYMERASE ECF-TYPE SIGMA FACTO"/>
    <property type="match status" value="1"/>
</dbReference>
<organism evidence="9 10">
    <name type="scientific">Zhenpiania hominis</name>
    <dbReference type="NCBI Taxonomy" id="2763644"/>
    <lineage>
        <taxon>Bacteria</taxon>
        <taxon>Bacillati</taxon>
        <taxon>Bacillota</taxon>
        <taxon>Clostridia</taxon>
        <taxon>Peptostreptococcales</taxon>
        <taxon>Anaerovoracaceae</taxon>
        <taxon>Zhenpiania</taxon>
    </lineage>
</organism>
<feature type="domain" description="RNA polymerase sigma factor 70 region 4 type 2" evidence="8">
    <location>
        <begin position="124"/>
        <end position="175"/>
    </location>
</feature>
<evidence type="ECO:0000256" key="6">
    <source>
        <dbReference type="SAM" id="MobiDB-lite"/>
    </source>
</evidence>
<dbReference type="NCBIfam" id="TIGR02937">
    <property type="entry name" value="sigma70-ECF"/>
    <property type="match status" value="1"/>
</dbReference>
<dbReference type="InterPro" id="IPR036388">
    <property type="entry name" value="WH-like_DNA-bd_sf"/>
</dbReference>
<dbReference type="GO" id="GO:0016987">
    <property type="term" value="F:sigma factor activity"/>
    <property type="evidence" value="ECO:0007669"/>
    <property type="project" value="UniProtKB-KW"/>
</dbReference>
<name>A0A923SPF5_9FIRM</name>
<dbReference type="RefSeq" id="WP_187301682.1">
    <property type="nucleotide sequence ID" value="NZ_JACRYT010000001.1"/>
</dbReference>
<evidence type="ECO:0000256" key="1">
    <source>
        <dbReference type="ARBA" id="ARBA00010641"/>
    </source>
</evidence>
<evidence type="ECO:0000256" key="2">
    <source>
        <dbReference type="ARBA" id="ARBA00023015"/>
    </source>
</evidence>
<dbReference type="SUPFAM" id="SSF88946">
    <property type="entry name" value="Sigma2 domain of RNA polymerase sigma factors"/>
    <property type="match status" value="1"/>
</dbReference>
<dbReference type="Proteomes" id="UP000602647">
    <property type="component" value="Unassembled WGS sequence"/>
</dbReference>
<dbReference type="Gene3D" id="1.10.10.10">
    <property type="entry name" value="Winged helix-like DNA-binding domain superfamily/Winged helix DNA-binding domain"/>
    <property type="match status" value="1"/>
</dbReference>
<evidence type="ECO:0000256" key="3">
    <source>
        <dbReference type="ARBA" id="ARBA00023082"/>
    </source>
</evidence>
<dbReference type="SUPFAM" id="SSF88659">
    <property type="entry name" value="Sigma3 and sigma4 domains of RNA polymerase sigma factors"/>
    <property type="match status" value="1"/>
</dbReference>
<dbReference type="InterPro" id="IPR039425">
    <property type="entry name" value="RNA_pol_sigma-70-like"/>
</dbReference>
<evidence type="ECO:0000259" key="8">
    <source>
        <dbReference type="Pfam" id="PF08281"/>
    </source>
</evidence>
<feature type="region of interest" description="Disordered" evidence="6">
    <location>
        <begin position="90"/>
        <end position="115"/>
    </location>
</feature>
<keyword evidence="2" id="KW-0805">Transcription regulation</keyword>
<dbReference type="InterPro" id="IPR013324">
    <property type="entry name" value="RNA_pol_sigma_r3/r4-like"/>
</dbReference>
<dbReference type="Gene3D" id="1.10.1740.10">
    <property type="match status" value="1"/>
</dbReference>
<dbReference type="InterPro" id="IPR013249">
    <property type="entry name" value="RNA_pol_sigma70_r4_t2"/>
</dbReference>
<dbReference type="AlphaFoldDB" id="A0A923SPF5"/>